<sequence length="247" mass="27625">MKHLMCCFLILPFATVGMTGPVRVQREDVLSFITDAVEKTSTNEKAVPANFTGHRNPPSKSVTKDSEDTSEEWSAESFATNGHTDAAKDLDSDETMIPLVLEKDKAPLRMKTEADMKSVGLMDASRRLVQDHGSREQRWPKGPHQASRELTGFHSEEEITQLPGKQVIYRHGATVTGSTGQKKAGRVDALNGMLAHDESRELDRDSLEDVDGRPFPVRHSRDRDYDETREYSSSETYPQVPPRTKAL</sequence>
<comment type="caution">
    <text evidence="3">The sequence shown here is derived from an EMBL/GenBank/DDBJ whole genome shotgun (WGS) entry which is preliminary data.</text>
</comment>
<evidence type="ECO:0000313" key="3">
    <source>
        <dbReference type="EMBL" id="KAK2844429.1"/>
    </source>
</evidence>
<accession>A0AA88MTK9</accession>
<feature type="region of interest" description="Disordered" evidence="1">
    <location>
        <begin position="196"/>
        <end position="247"/>
    </location>
</feature>
<protein>
    <submittedName>
        <fullName evidence="3">Uncharacterized protein</fullName>
    </submittedName>
</protein>
<name>A0AA88MTK9_CHASR</name>
<feature type="compositionally biased region" description="Basic and acidic residues" evidence="1">
    <location>
        <begin position="219"/>
        <end position="232"/>
    </location>
</feature>
<dbReference type="AlphaFoldDB" id="A0AA88MTK9"/>
<keyword evidence="4" id="KW-1185">Reference proteome</keyword>
<reference evidence="3" key="1">
    <citation type="submission" date="2023-07" db="EMBL/GenBank/DDBJ databases">
        <title>Chromosome-level Genome Assembly of Striped Snakehead (Channa striata).</title>
        <authorList>
            <person name="Liu H."/>
        </authorList>
    </citation>
    <scope>NUCLEOTIDE SEQUENCE</scope>
    <source>
        <strain evidence="3">Gz</strain>
        <tissue evidence="3">Muscle</tissue>
    </source>
</reference>
<dbReference type="Proteomes" id="UP001187415">
    <property type="component" value="Unassembled WGS sequence"/>
</dbReference>
<gene>
    <name evidence="3" type="ORF">Q5P01_011088</name>
</gene>
<organism evidence="3 4">
    <name type="scientific">Channa striata</name>
    <name type="common">Snakehead murrel</name>
    <name type="synonym">Ophicephalus striatus</name>
    <dbReference type="NCBI Taxonomy" id="64152"/>
    <lineage>
        <taxon>Eukaryota</taxon>
        <taxon>Metazoa</taxon>
        <taxon>Chordata</taxon>
        <taxon>Craniata</taxon>
        <taxon>Vertebrata</taxon>
        <taxon>Euteleostomi</taxon>
        <taxon>Actinopterygii</taxon>
        <taxon>Neopterygii</taxon>
        <taxon>Teleostei</taxon>
        <taxon>Neoteleostei</taxon>
        <taxon>Acanthomorphata</taxon>
        <taxon>Anabantaria</taxon>
        <taxon>Anabantiformes</taxon>
        <taxon>Channoidei</taxon>
        <taxon>Channidae</taxon>
        <taxon>Channa</taxon>
    </lineage>
</organism>
<keyword evidence="2" id="KW-0732">Signal</keyword>
<feature type="chain" id="PRO_5041668768" evidence="2">
    <location>
        <begin position="20"/>
        <end position="247"/>
    </location>
</feature>
<proteinExistence type="predicted"/>
<evidence type="ECO:0000256" key="1">
    <source>
        <dbReference type="SAM" id="MobiDB-lite"/>
    </source>
</evidence>
<evidence type="ECO:0000313" key="4">
    <source>
        <dbReference type="Proteomes" id="UP001187415"/>
    </source>
</evidence>
<evidence type="ECO:0000256" key="2">
    <source>
        <dbReference type="SAM" id="SignalP"/>
    </source>
</evidence>
<dbReference type="EMBL" id="JAUPFM010000008">
    <property type="protein sequence ID" value="KAK2844429.1"/>
    <property type="molecule type" value="Genomic_DNA"/>
</dbReference>
<feature type="region of interest" description="Disordered" evidence="1">
    <location>
        <begin position="43"/>
        <end position="76"/>
    </location>
</feature>
<feature type="compositionally biased region" description="Basic and acidic residues" evidence="1">
    <location>
        <begin position="196"/>
        <end position="212"/>
    </location>
</feature>
<feature type="signal peptide" evidence="2">
    <location>
        <begin position="1"/>
        <end position="19"/>
    </location>
</feature>